<dbReference type="RefSeq" id="WP_188510533.1">
    <property type="nucleotide sequence ID" value="NZ_BMGB01000001.1"/>
</dbReference>
<feature type="transmembrane region" description="Helical" evidence="1">
    <location>
        <begin position="39"/>
        <end position="62"/>
    </location>
</feature>
<dbReference type="EMBL" id="BMGB01000001">
    <property type="protein sequence ID" value="GGB05912.1"/>
    <property type="molecule type" value="Genomic_DNA"/>
</dbReference>
<gene>
    <name evidence="2" type="ORF">GCM10010979_20750</name>
</gene>
<accession>A0A916WK83</accession>
<keyword evidence="1" id="KW-0472">Membrane</keyword>
<keyword evidence="1" id="KW-0812">Transmembrane</keyword>
<name>A0A916WK83_9MICO</name>
<reference evidence="2" key="1">
    <citation type="journal article" date="2014" name="Int. J. Syst. Evol. Microbiol.">
        <title>Complete genome sequence of Corynebacterium casei LMG S-19264T (=DSM 44701T), isolated from a smear-ripened cheese.</title>
        <authorList>
            <consortium name="US DOE Joint Genome Institute (JGI-PGF)"/>
            <person name="Walter F."/>
            <person name="Albersmeier A."/>
            <person name="Kalinowski J."/>
            <person name="Ruckert C."/>
        </authorList>
    </citation>
    <scope>NUCLEOTIDE SEQUENCE</scope>
    <source>
        <strain evidence="2">CGMCC 1.12813</strain>
    </source>
</reference>
<keyword evidence="1" id="KW-1133">Transmembrane helix</keyword>
<keyword evidence="3" id="KW-1185">Reference proteome</keyword>
<evidence type="ECO:0000256" key="1">
    <source>
        <dbReference type="SAM" id="Phobius"/>
    </source>
</evidence>
<organism evidence="2 3">
    <name type="scientific">Conyzicola nivalis</name>
    <dbReference type="NCBI Taxonomy" id="1477021"/>
    <lineage>
        <taxon>Bacteria</taxon>
        <taxon>Bacillati</taxon>
        <taxon>Actinomycetota</taxon>
        <taxon>Actinomycetes</taxon>
        <taxon>Micrococcales</taxon>
        <taxon>Microbacteriaceae</taxon>
        <taxon>Conyzicola</taxon>
    </lineage>
</organism>
<feature type="transmembrane region" description="Helical" evidence="1">
    <location>
        <begin position="316"/>
        <end position="337"/>
    </location>
</feature>
<evidence type="ECO:0000313" key="3">
    <source>
        <dbReference type="Proteomes" id="UP000606922"/>
    </source>
</evidence>
<comment type="caution">
    <text evidence="2">The sequence shown here is derived from an EMBL/GenBank/DDBJ whole genome shotgun (WGS) entry which is preliminary data.</text>
</comment>
<protein>
    <submittedName>
        <fullName evidence="2">Uncharacterized protein</fullName>
    </submittedName>
</protein>
<reference evidence="2" key="2">
    <citation type="submission" date="2020-09" db="EMBL/GenBank/DDBJ databases">
        <authorList>
            <person name="Sun Q."/>
            <person name="Zhou Y."/>
        </authorList>
    </citation>
    <scope>NUCLEOTIDE SEQUENCE</scope>
    <source>
        <strain evidence="2">CGMCC 1.12813</strain>
    </source>
</reference>
<proteinExistence type="predicted"/>
<evidence type="ECO:0000313" key="2">
    <source>
        <dbReference type="EMBL" id="GGB05912.1"/>
    </source>
</evidence>
<dbReference type="AlphaFoldDB" id="A0A916WK83"/>
<sequence>MTGSGVSRPGATDAGDSTVRLRDVARLDREHGTPLGQRWWVTSVVVVVYIATMVAVIVLLIPVAGLDDEVERRVFGGFSVVTAAYTGLLAWLIWRNVARRVRIDRLAVTNGLVYSPREPLGGFAGTATDRPGNQMATDVVSSPSGVVDEGGDFTAATFRRGSGLHPRRAAFVQMRLDRATPHIVLLNRRSRVLGASGSRFVSGQRLRLEGDFDRTFTLLCPAGYERDALYIFTPDVMAVMLDVAPDCEIELVDGWLVAYVGRPWRLWRSRDFAAMLSLVHALGPKARSQTRRYRDDRAPIGIIGGVGRRLRMRPSAGALISLVAPVALGVVGVVSLFSP</sequence>
<dbReference type="Proteomes" id="UP000606922">
    <property type="component" value="Unassembled WGS sequence"/>
</dbReference>
<feature type="transmembrane region" description="Helical" evidence="1">
    <location>
        <begin position="74"/>
        <end position="94"/>
    </location>
</feature>